<dbReference type="SUPFAM" id="SSF53098">
    <property type="entry name" value="Ribonuclease H-like"/>
    <property type="match status" value="1"/>
</dbReference>
<feature type="region of interest" description="Disordered" evidence="1">
    <location>
        <begin position="165"/>
        <end position="193"/>
    </location>
</feature>
<accession>A0A438HQ87</accession>
<dbReference type="PANTHER" id="PTHR32166">
    <property type="entry name" value="OSJNBA0013A04.12 PROTEIN"/>
    <property type="match status" value="1"/>
</dbReference>
<dbReference type="Pfam" id="PF04937">
    <property type="entry name" value="DUF659"/>
    <property type="match status" value="1"/>
</dbReference>
<protein>
    <recommendedName>
        <fullName evidence="2">DUF659 domain-containing protein</fullName>
    </recommendedName>
</protein>
<dbReference type="Proteomes" id="UP000288805">
    <property type="component" value="Unassembled WGS sequence"/>
</dbReference>
<organism evidence="3 4">
    <name type="scientific">Vitis vinifera</name>
    <name type="common">Grape</name>
    <dbReference type="NCBI Taxonomy" id="29760"/>
    <lineage>
        <taxon>Eukaryota</taxon>
        <taxon>Viridiplantae</taxon>
        <taxon>Streptophyta</taxon>
        <taxon>Embryophyta</taxon>
        <taxon>Tracheophyta</taxon>
        <taxon>Spermatophyta</taxon>
        <taxon>Magnoliopsida</taxon>
        <taxon>eudicotyledons</taxon>
        <taxon>Gunneridae</taxon>
        <taxon>Pentapetalae</taxon>
        <taxon>rosids</taxon>
        <taxon>Vitales</taxon>
        <taxon>Vitaceae</taxon>
        <taxon>Viteae</taxon>
        <taxon>Vitis</taxon>
    </lineage>
</organism>
<sequence>MIDTIAEAGLGIKGPMGYQIGNTHLEEEVQELEVHITTLKAKWPIYGCTIMCDVDTTNIPKIADYIFSLMDKFVKEVGEENVVQVVTDNKTSFKAVGREVQIIMEPLVKVLKLVDQDKKSTLSIIYEAIDGAKLAIKASVKQWEKYWEVIDRRWEGQLHRHLHAAGKAPRTISSSSSSDDGDNGGSRWGGGTSGAVEELVHW</sequence>
<comment type="caution">
    <text evidence="3">The sequence shown here is derived from an EMBL/GenBank/DDBJ whole genome shotgun (WGS) entry which is preliminary data.</text>
</comment>
<evidence type="ECO:0000313" key="3">
    <source>
        <dbReference type="EMBL" id="RVW86617.1"/>
    </source>
</evidence>
<name>A0A438HQ87_VITVI</name>
<gene>
    <name evidence="3" type="ORF">CK203_045654</name>
</gene>
<evidence type="ECO:0000313" key="4">
    <source>
        <dbReference type="Proteomes" id="UP000288805"/>
    </source>
</evidence>
<proteinExistence type="predicted"/>
<dbReference type="InterPro" id="IPR007021">
    <property type="entry name" value="DUF659"/>
</dbReference>
<dbReference type="EMBL" id="QGNW01000192">
    <property type="protein sequence ID" value="RVW86617.1"/>
    <property type="molecule type" value="Genomic_DNA"/>
</dbReference>
<dbReference type="AlphaFoldDB" id="A0A438HQ87"/>
<dbReference type="InterPro" id="IPR012337">
    <property type="entry name" value="RNaseH-like_sf"/>
</dbReference>
<feature type="compositionally biased region" description="Gly residues" evidence="1">
    <location>
        <begin position="183"/>
        <end position="193"/>
    </location>
</feature>
<reference evidence="3 4" key="1">
    <citation type="journal article" date="2018" name="PLoS Genet.">
        <title>Population sequencing reveals clonal diversity and ancestral inbreeding in the grapevine cultivar Chardonnay.</title>
        <authorList>
            <person name="Roach M.J."/>
            <person name="Johnson D.L."/>
            <person name="Bohlmann J."/>
            <person name="van Vuuren H.J."/>
            <person name="Jones S.J."/>
            <person name="Pretorius I.S."/>
            <person name="Schmidt S.A."/>
            <person name="Borneman A.R."/>
        </authorList>
    </citation>
    <scope>NUCLEOTIDE SEQUENCE [LARGE SCALE GENOMIC DNA]</scope>
    <source>
        <strain evidence="4">cv. Chardonnay</strain>
        <tissue evidence="3">Leaf</tissue>
    </source>
</reference>
<evidence type="ECO:0000259" key="2">
    <source>
        <dbReference type="Pfam" id="PF04937"/>
    </source>
</evidence>
<dbReference type="PANTHER" id="PTHR32166:SF105">
    <property type="entry name" value="HAT DIMERIZATION DOMAIN-CONTAINING PROTEIN"/>
    <property type="match status" value="1"/>
</dbReference>
<feature type="domain" description="DUF659" evidence="2">
    <location>
        <begin position="54"/>
        <end position="100"/>
    </location>
</feature>
<evidence type="ECO:0000256" key="1">
    <source>
        <dbReference type="SAM" id="MobiDB-lite"/>
    </source>
</evidence>